<accession>A0A6C2U0P1</accession>
<reference evidence="5 6" key="1">
    <citation type="submission" date="2019-04" db="EMBL/GenBank/DDBJ databases">
        <authorList>
            <person name="Van Vliet M D."/>
        </authorList>
    </citation>
    <scope>NUCLEOTIDE SEQUENCE [LARGE SCALE GENOMIC DNA]</scope>
    <source>
        <strain evidence="5 6">F1</strain>
    </source>
</reference>
<dbReference type="RefSeq" id="WP_136079089.1">
    <property type="nucleotide sequence ID" value="NZ_CAAHFG010000001.1"/>
</dbReference>
<dbReference type="AlphaFoldDB" id="A0A6C2U0P1"/>
<gene>
    <name evidence="5" type="primary">atsA_122</name>
    <name evidence="5" type="ORF">PDESU_02077</name>
</gene>
<feature type="chain" id="PRO_5029007508" evidence="3">
    <location>
        <begin position="19"/>
        <end position="520"/>
    </location>
</feature>
<dbReference type="SUPFAM" id="SSF53649">
    <property type="entry name" value="Alkaline phosphatase-like"/>
    <property type="match status" value="1"/>
</dbReference>
<dbReference type="Gene3D" id="3.40.720.10">
    <property type="entry name" value="Alkaline Phosphatase, subunit A"/>
    <property type="match status" value="1"/>
</dbReference>
<evidence type="ECO:0000259" key="4">
    <source>
        <dbReference type="Pfam" id="PF00884"/>
    </source>
</evidence>
<dbReference type="InterPro" id="IPR017850">
    <property type="entry name" value="Alkaline_phosphatase_core_sf"/>
</dbReference>
<evidence type="ECO:0000256" key="3">
    <source>
        <dbReference type="SAM" id="SignalP"/>
    </source>
</evidence>
<dbReference type="Proteomes" id="UP000366872">
    <property type="component" value="Unassembled WGS sequence"/>
</dbReference>
<evidence type="ECO:0000256" key="1">
    <source>
        <dbReference type="ARBA" id="ARBA00008779"/>
    </source>
</evidence>
<dbReference type="PANTHER" id="PTHR42693:SF53">
    <property type="entry name" value="ENDO-4-O-SULFATASE"/>
    <property type="match status" value="1"/>
</dbReference>
<dbReference type="InterPro" id="IPR050738">
    <property type="entry name" value="Sulfatase"/>
</dbReference>
<dbReference type="Gene3D" id="3.30.1120.10">
    <property type="match status" value="1"/>
</dbReference>
<evidence type="ECO:0000313" key="5">
    <source>
        <dbReference type="EMBL" id="VGO13520.1"/>
    </source>
</evidence>
<dbReference type="Pfam" id="PF00884">
    <property type="entry name" value="Sulfatase"/>
    <property type="match status" value="1"/>
</dbReference>
<dbReference type="EMBL" id="CAAHFG010000001">
    <property type="protein sequence ID" value="VGO13520.1"/>
    <property type="molecule type" value="Genomic_DNA"/>
</dbReference>
<keyword evidence="2" id="KW-0378">Hydrolase</keyword>
<dbReference type="GO" id="GO:0004065">
    <property type="term" value="F:arylsulfatase activity"/>
    <property type="evidence" value="ECO:0007669"/>
    <property type="project" value="TreeGrafter"/>
</dbReference>
<dbReference type="InterPro" id="IPR000917">
    <property type="entry name" value="Sulfatase_N"/>
</dbReference>
<evidence type="ECO:0000313" key="6">
    <source>
        <dbReference type="Proteomes" id="UP000366872"/>
    </source>
</evidence>
<keyword evidence="6" id="KW-1185">Reference proteome</keyword>
<protein>
    <submittedName>
        <fullName evidence="5">Arylsulfatase</fullName>
    </submittedName>
</protein>
<evidence type="ECO:0000256" key="2">
    <source>
        <dbReference type="ARBA" id="ARBA00022801"/>
    </source>
</evidence>
<sequence>MIKQFVLLLSLLAVTAQGAEEKRKNVLLIISDDQGYCELGSFLSFATPDTLQPMKKDILKGMLKTKGGREAVQVCFDAVKKATPNLDRIAEKGMRFTNFYAAPTCGPSRAALMSARYPQRFGAYSNTELSDGTGVPKAVGFPVKAFANAGYRTGIFGKWHLGREEGQHPNDKGFDTYFGYDRAHTDKYDSSHLYRNKTKAKAEGWLCDQMTTEALGFLDQCDKEKKPFFIFFSLCEPKPPSPTPPKKYMDAINSGSFVVDSHFGSIYGMDYNVGKLLKKIKAMGVEDDTMILFASDNGLNNGVWRETPDYREKKNKKPTGKAAWPRVSIPGNGPLRGAKWSAWEGGVRTPMFAYVPGGNSGQSGALQHMIDLMPTALDYAGVKADVPIDGKSYLPQLTGNSKGDPRRTLFWAHLDAIPMAIDGHPELRTVEKEFKTKKRKHVDYFASWYARTGKWKLIGWNSEKPLLFDVAADPGEYKNLASQHPEVVTELRKAFLKWMKENKEPYVGKKEIWQRMMEEN</sequence>
<organism evidence="5 6">
    <name type="scientific">Pontiella desulfatans</name>
    <dbReference type="NCBI Taxonomy" id="2750659"/>
    <lineage>
        <taxon>Bacteria</taxon>
        <taxon>Pseudomonadati</taxon>
        <taxon>Kiritimatiellota</taxon>
        <taxon>Kiritimatiellia</taxon>
        <taxon>Kiritimatiellales</taxon>
        <taxon>Pontiellaceae</taxon>
        <taxon>Pontiella</taxon>
    </lineage>
</organism>
<feature type="domain" description="Sulfatase N-terminal" evidence="4">
    <location>
        <begin position="25"/>
        <end position="382"/>
    </location>
</feature>
<feature type="signal peptide" evidence="3">
    <location>
        <begin position="1"/>
        <end position="18"/>
    </location>
</feature>
<name>A0A6C2U0P1_PONDE</name>
<comment type="similarity">
    <text evidence="1">Belongs to the sulfatase family.</text>
</comment>
<keyword evidence="3" id="KW-0732">Signal</keyword>
<proteinExistence type="inferred from homology"/>
<dbReference type="PANTHER" id="PTHR42693">
    <property type="entry name" value="ARYLSULFATASE FAMILY MEMBER"/>
    <property type="match status" value="1"/>
</dbReference>